<reference evidence="1 2" key="1">
    <citation type="submission" date="2022-06" db="EMBL/GenBank/DDBJ databases">
        <title>Ideonella sp. NS12-5 Genome sequencing and assembly.</title>
        <authorList>
            <person name="Jung Y."/>
        </authorList>
    </citation>
    <scope>NUCLEOTIDE SEQUENCE [LARGE SCALE GENOMIC DNA]</scope>
    <source>
        <strain evidence="1 2">NS12-5</strain>
    </source>
</reference>
<name>A0ABT1BT36_9BURK</name>
<accession>A0ABT1BT36</accession>
<keyword evidence="2" id="KW-1185">Reference proteome</keyword>
<organism evidence="1 2">
    <name type="scientific">Ideonella oryzae</name>
    <dbReference type="NCBI Taxonomy" id="2937441"/>
    <lineage>
        <taxon>Bacteria</taxon>
        <taxon>Pseudomonadati</taxon>
        <taxon>Pseudomonadota</taxon>
        <taxon>Betaproteobacteria</taxon>
        <taxon>Burkholderiales</taxon>
        <taxon>Sphaerotilaceae</taxon>
        <taxon>Ideonella</taxon>
    </lineage>
</organism>
<protein>
    <recommendedName>
        <fullName evidence="3">DUF1349 domain-containing protein</fullName>
    </recommendedName>
</protein>
<gene>
    <name evidence="1" type="ORF">M0L44_21955</name>
</gene>
<comment type="caution">
    <text evidence="1">The sequence shown here is derived from an EMBL/GenBank/DDBJ whole genome shotgun (WGS) entry which is preliminary data.</text>
</comment>
<evidence type="ECO:0000313" key="2">
    <source>
        <dbReference type="Proteomes" id="UP001204851"/>
    </source>
</evidence>
<evidence type="ECO:0008006" key="3">
    <source>
        <dbReference type="Google" id="ProtNLM"/>
    </source>
</evidence>
<evidence type="ECO:0000313" key="1">
    <source>
        <dbReference type="EMBL" id="MCO5979374.1"/>
    </source>
</evidence>
<proteinExistence type="predicted"/>
<dbReference type="Proteomes" id="UP001204851">
    <property type="component" value="Unassembled WGS sequence"/>
</dbReference>
<sequence>MPVTELPGLPGEPPYPVQIALPGISTFREGYVLKFEPKGGDTWVGNFQRGANYFCAYLELHTDRVAVVAGGQGYVVDATRQVYQHTFGGDVMYLLGIDGTGEFLSVSNIDIERHSSTHRSWRSERIAWDGIGHVSLEGCEILGHARHFDDSWHNFRVNLLTGQHTGGAYPGEA</sequence>
<dbReference type="EMBL" id="JAMXMC010000030">
    <property type="protein sequence ID" value="MCO5979374.1"/>
    <property type="molecule type" value="Genomic_DNA"/>
</dbReference>
<dbReference type="RefSeq" id="WP_252772316.1">
    <property type="nucleotide sequence ID" value="NZ_JAMXMC010000030.1"/>
</dbReference>